<evidence type="ECO:0000313" key="1">
    <source>
        <dbReference type="EnsemblMetazoa" id="BGLB026790-PA"/>
    </source>
</evidence>
<organism evidence="1 2">
    <name type="scientific">Biomphalaria glabrata</name>
    <name type="common">Bloodfluke planorb</name>
    <name type="synonym">Freshwater snail</name>
    <dbReference type="NCBI Taxonomy" id="6526"/>
    <lineage>
        <taxon>Eukaryota</taxon>
        <taxon>Metazoa</taxon>
        <taxon>Spiralia</taxon>
        <taxon>Lophotrochozoa</taxon>
        <taxon>Mollusca</taxon>
        <taxon>Gastropoda</taxon>
        <taxon>Heterobranchia</taxon>
        <taxon>Euthyneura</taxon>
        <taxon>Panpulmonata</taxon>
        <taxon>Hygrophila</taxon>
        <taxon>Lymnaeoidea</taxon>
        <taxon>Planorbidae</taxon>
        <taxon>Biomphalaria</taxon>
    </lineage>
</organism>
<dbReference type="KEGG" id="bgt:106078494"/>
<reference evidence="1" key="1">
    <citation type="submission" date="2020-05" db="UniProtKB">
        <authorList>
            <consortium name="EnsemblMetazoa"/>
        </authorList>
    </citation>
    <scope>IDENTIFICATION</scope>
    <source>
        <strain evidence="1">BB02</strain>
    </source>
</reference>
<protein>
    <submittedName>
        <fullName evidence="1">Uncharacterized protein</fullName>
    </submittedName>
</protein>
<dbReference type="VEuPathDB" id="VectorBase:BGLB026790"/>
<gene>
    <name evidence="1" type="primary">106078494</name>
</gene>
<proteinExistence type="predicted"/>
<sequence>MDLKTCRNDFNDNYRVQDGDKCVEVTFCFTDFQNPINNIEVVIKHNKTEFRVHNEKVTYHWKTETRDIHVLHIYIFNITESDLTEWLLSLIDKRTQIKCFEKNFKLYTDEVPFQFYISRKSDANEQEAILVCSSSYFPKKVQIIDRCEGIKLAEINYNPKNYKRTLGLRHYINYLTSFSEAYECRIFDFQNETSSTFLDIEKENEPAIICPFKDTIIEANIYDTVSIRFKVLAYPDITSAIVIESTDHIEDTNWTVEIRKLSKVLWSVELAKDILQEQDFGNYTFSVTSNVKTPVNETFVLSLKGKIFD</sequence>
<dbReference type="AlphaFoldDB" id="A0A2C9L3X2"/>
<dbReference type="VEuPathDB" id="VectorBase:BGLAX_043540"/>
<dbReference type="Proteomes" id="UP000076420">
    <property type="component" value="Unassembled WGS sequence"/>
</dbReference>
<accession>A0A2C9L3X2</accession>
<evidence type="ECO:0000313" key="2">
    <source>
        <dbReference type="Proteomes" id="UP000076420"/>
    </source>
</evidence>
<name>A0A2C9L3X2_BIOGL</name>
<dbReference type="EnsemblMetazoa" id="BGLB026790-RA">
    <property type="protein sequence ID" value="BGLB026790-PA"/>
    <property type="gene ID" value="BGLB026790"/>
</dbReference>